<sequence length="384" mass="41686">MQDNDTNNIPGAEGTEGVGRIALGGLMLPGTALSFLSILALFYTLYLAQALIAPVFTAIVVSFLFTPLLRLSPLKHLPDPAAAAMIVFTLLGLCGGGLYLLADPVSEWAERIPSAIEEFQERTRKITVPMEEMRAASEKMREAAGSFANGEGKPAGQEVVVQEASVANRALTLIGEVGTSLLIFFVFLYFVLATTHLMRDRIVRIAPRISDKEKARRIIRDIEREISGYLVSVTLINIGLGIAIGLCMWAIGLPNPVLWGAAGMILNYIPYLGPAIGMALTGIAGLLTMPDPAMALLPPAFYFLCNLIESQLVLPTVIGRRHTINAAMVFLSIVFWGWMWGVIGAVLAVPILVIIKATFSHLDRLQKFSVFIAAEERKTRPLPD</sequence>
<dbReference type="RefSeq" id="WP_156101780.1">
    <property type="nucleotide sequence ID" value="NZ_BBIO01000019.1"/>
</dbReference>
<evidence type="ECO:0000256" key="4">
    <source>
        <dbReference type="ARBA" id="ARBA00022989"/>
    </source>
</evidence>
<feature type="transmembrane region" description="Helical" evidence="6">
    <location>
        <begin position="226"/>
        <end position="251"/>
    </location>
</feature>
<accession>A0A081BEH9</accession>
<evidence type="ECO:0000313" key="8">
    <source>
        <dbReference type="Proteomes" id="UP000028702"/>
    </source>
</evidence>
<evidence type="ECO:0000256" key="1">
    <source>
        <dbReference type="ARBA" id="ARBA00004141"/>
    </source>
</evidence>
<evidence type="ECO:0000256" key="2">
    <source>
        <dbReference type="ARBA" id="ARBA00009773"/>
    </source>
</evidence>
<dbReference type="PANTHER" id="PTHR21716">
    <property type="entry name" value="TRANSMEMBRANE PROTEIN"/>
    <property type="match status" value="1"/>
</dbReference>
<feature type="transmembrane region" description="Helical" evidence="6">
    <location>
        <begin position="21"/>
        <end position="45"/>
    </location>
</feature>
<comment type="caution">
    <text evidence="7">The sequence shown here is derived from an EMBL/GenBank/DDBJ whole genome shotgun (WGS) entry which is preliminary data.</text>
</comment>
<evidence type="ECO:0000256" key="6">
    <source>
        <dbReference type="SAM" id="Phobius"/>
    </source>
</evidence>
<feature type="transmembrane region" description="Helical" evidence="6">
    <location>
        <begin position="271"/>
        <end position="288"/>
    </location>
</feature>
<proteinExistence type="inferred from homology"/>
<protein>
    <submittedName>
        <fullName evidence="7">Conserved protein</fullName>
    </submittedName>
</protein>
<keyword evidence="8" id="KW-1185">Reference proteome</keyword>
<dbReference type="STRING" id="1333998.M2A_2946"/>
<evidence type="ECO:0000256" key="5">
    <source>
        <dbReference type="ARBA" id="ARBA00023136"/>
    </source>
</evidence>
<reference evidence="7 8" key="1">
    <citation type="submission" date="2014-07" db="EMBL/GenBank/DDBJ databases">
        <title>Tepidicaulis marinum gen. nov., sp. nov., a novel marine bacterium denitrifying nitrate to nitrous oxide strictly under microaerobic conditions.</title>
        <authorList>
            <person name="Takeuchi M."/>
            <person name="Yamagishi T."/>
            <person name="Kamagata Y."/>
            <person name="Oshima K."/>
            <person name="Hattori M."/>
            <person name="Katayama T."/>
            <person name="Hanada S."/>
            <person name="Tamaki H."/>
            <person name="Marumo K."/>
            <person name="Maeda H."/>
            <person name="Nedachi M."/>
            <person name="Iwasaki W."/>
            <person name="Suwa Y."/>
            <person name="Sakata S."/>
        </authorList>
    </citation>
    <scope>NUCLEOTIDE SEQUENCE [LARGE SCALE GENOMIC DNA]</scope>
    <source>
        <strain evidence="7 8">MA2</strain>
    </source>
</reference>
<dbReference type="GO" id="GO:0055085">
    <property type="term" value="P:transmembrane transport"/>
    <property type="evidence" value="ECO:0007669"/>
    <property type="project" value="TreeGrafter"/>
</dbReference>
<keyword evidence="3 6" id="KW-0812">Transmembrane</keyword>
<dbReference type="Pfam" id="PF01594">
    <property type="entry name" value="AI-2E_transport"/>
    <property type="match status" value="1"/>
</dbReference>
<comment type="subcellular location">
    <subcellularLocation>
        <location evidence="1">Membrane</location>
        <topology evidence="1">Multi-pass membrane protein</topology>
    </subcellularLocation>
</comment>
<dbReference type="EMBL" id="BBIO01000019">
    <property type="protein sequence ID" value="GAK46447.1"/>
    <property type="molecule type" value="Genomic_DNA"/>
</dbReference>
<dbReference type="PANTHER" id="PTHR21716:SF16">
    <property type="entry name" value="BLL1467 PROTEIN"/>
    <property type="match status" value="1"/>
</dbReference>
<feature type="transmembrane region" description="Helical" evidence="6">
    <location>
        <begin position="51"/>
        <end position="69"/>
    </location>
</feature>
<dbReference type="AlphaFoldDB" id="A0A081BEH9"/>
<feature type="transmembrane region" description="Helical" evidence="6">
    <location>
        <begin position="170"/>
        <end position="192"/>
    </location>
</feature>
<dbReference type="Proteomes" id="UP000028702">
    <property type="component" value="Unassembled WGS sequence"/>
</dbReference>
<evidence type="ECO:0000256" key="3">
    <source>
        <dbReference type="ARBA" id="ARBA00022692"/>
    </source>
</evidence>
<comment type="similarity">
    <text evidence="2">Belongs to the autoinducer-2 exporter (AI-2E) (TC 2.A.86) family.</text>
</comment>
<feature type="transmembrane region" description="Helical" evidence="6">
    <location>
        <begin position="300"/>
        <end position="318"/>
    </location>
</feature>
<keyword evidence="4 6" id="KW-1133">Transmembrane helix</keyword>
<dbReference type="InterPro" id="IPR002549">
    <property type="entry name" value="AI-2E-like"/>
</dbReference>
<feature type="transmembrane region" description="Helical" evidence="6">
    <location>
        <begin position="338"/>
        <end position="359"/>
    </location>
</feature>
<gene>
    <name evidence="7" type="ORF">M2A_2946</name>
</gene>
<evidence type="ECO:0000313" key="7">
    <source>
        <dbReference type="EMBL" id="GAK46447.1"/>
    </source>
</evidence>
<organism evidence="7 8">
    <name type="scientific">Tepidicaulis marinus</name>
    <dbReference type="NCBI Taxonomy" id="1333998"/>
    <lineage>
        <taxon>Bacteria</taxon>
        <taxon>Pseudomonadati</taxon>
        <taxon>Pseudomonadota</taxon>
        <taxon>Alphaproteobacteria</taxon>
        <taxon>Hyphomicrobiales</taxon>
        <taxon>Parvibaculaceae</taxon>
        <taxon>Tepidicaulis</taxon>
    </lineage>
</organism>
<feature type="transmembrane region" description="Helical" evidence="6">
    <location>
        <begin position="81"/>
        <end position="102"/>
    </location>
</feature>
<keyword evidence="5 6" id="KW-0472">Membrane</keyword>
<dbReference type="GO" id="GO:0016020">
    <property type="term" value="C:membrane"/>
    <property type="evidence" value="ECO:0007669"/>
    <property type="project" value="UniProtKB-SubCell"/>
</dbReference>
<dbReference type="eggNOG" id="COG0628">
    <property type="taxonomic scope" value="Bacteria"/>
</dbReference>
<name>A0A081BEH9_9HYPH</name>